<dbReference type="Proteomes" id="UP001236014">
    <property type="component" value="Chromosome"/>
</dbReference>
<dbReference type="SUPFAM" id="SSF48498">
    <property type="entry name" value="Tetracyclin repressor-like, C-terminal domain"/>
    <property type="match status" value="1"/>
</dbReference>
<dbReference type="GO" id="GO:0003677">
    <property type="term" value="F:DNA binding"/>
    <property type="evidence" value="ECO:0007669"/>
    <property type="project" value="UniProtKB-UniRule"/>
</dbReference>
<evidence type="ECO:0000256" key="1">
    <source>
        <dbReference type="ARBA" id="ARBA00023015"/>
    </source>
</evidence>
<dbReference type="AlphaFoldDB" id="A0A9Y2I8R2"/>
<gene>
    <name evidence="6" type="ORF">QRX50_30980</name>
</gene>
<keyword evidence="3" id="KW-0804">Transcription</keyword>
<dbReference type="InterPro" id="IPR011075">
    <property type="entry name" value="TetR_C"/>
</dbReference>
<evidence type="ECO:0000256" key="2">
    <source>
        <dbReference type="ARBA" id="ARBA00023125"/>
    </source>
</evidence>
<organism evidence="6 7">
    <name type="scientific">Amycolatopsis carbonis</name>
    <dbReference type="NCBI Taxonomy" id="715471"/>
    <lineage>
        <taxon>Bacteria</taxon>
        <taxon>Bacillati</taxon>
        <taxon>Actinomycetota</taxon>
        <taxon>Actinomycetes</taxon>
        <taxon>Pseudonocardiales</taxon>
        <taxon>Pseudonocardiaceae</taxon>
        <taxon>Amycolatopsis</taxon>
    </lineage>
</organism>
<dbReference type="PROSITE" id="PS50977">
    <property type="entry name" value="HTH_TETR_2"/>
    <property type="match status" value="1"/>
</dbReference>
<reference evidence="6 7" key="1">
    <citation type="submission" date="2023-06" db="EMBL/GenBank/DDBJ databases">
        <authorList>
            <person name="Oyuntsetseg B."/>
            <person name="Kim S.B."/>
        </authorList>
    </citation>
    <scope>NUCLEOTIDE SEQUENCE [LARGE SCALE GENOMIC DNA]</scope>
    <source>
        <strain evidence="6 7">2-15</strain>
    </source>
</reference>
<dbReference type="PANTHER" id="PTHR47506">
    <property type="entry name" value="TRANSCRIPTIONAL REGULATORY PROTEIN"/>
    <property type="match status" value="1"/>
</dbReference>
<dbReference type="SUPFAM" id="SSF46689">
    <property type="entry name" value="Homeodomain-like"/>
    <property type="match status" value="1"/>
</dbReference>
<keyword evidence="7" id="KW-1185">Reference proteome</keyword>
<name>A0A9Y2I8R2_9PSEU</name>
<feature type="domain" description="HTH tetR-type" evidence="5">
    <location>
        <begin position="7"/>
        <end position="67"/>
    </location>
</feature>
<dbReference type="Pfam" id="PF16925">
    <property type="entry name" value="TetR_C_13"/>
    <property type="match status" value="1"/>
</dbReference>
<dbReference type="EMBL" id="CP127294">
    <property type="protein sequence ID" value="WIX75890.1"/>
    <property type="molecule type" value="Genomic_DNA"/>
</dbReference>
<evidence type="ECO:0000313" key="7">
    <source>
        <dbReference type="Proteomes" id="UP001236014"/>
    </source>
</evidence>
<feature type="DNA-binding region" description="H-T-H motif" evidence="4">
    <location>
        <begin position="30"/>
        <end position="49"/>
    </location>
</feature>
<dbReference type="Pfam" id="PF00440">
    <property type="entry name" value="TetR_N"/>
    <property type="match status" value="1"/>
</dbReference>
<keyword evidence="1" id="KW-0805">Transcription regulation</keyword>
<evidence type="ECO:0000259" key="5">
    <source>
        <dbReference type="PROSITE" id="PS50977"/>
    </source>
</evidence>
<dbReference type="PANTHER" id="PTHR47506:SF1">
    <property type="entry name" value="HTH-TYPE TRANSCRIPTIONAL REGULATOR YJDC"/>
    <property type="match status" value="1"/>
</dbReference>
<dbReference type="InterPro" id="IPR001647">
    <property type="entry name" value="HTH_TetR"/>
</dbReference>
<accession>A0A9Y2I8R2</accession>
<keyword evidence="2 4" id="KW-0238">DNA-binding</keyword>
<proteinExistence type="predicted"/>
<dbReference type="KEGG" id="acab:QRX50_30980"/>
<evidence type="ECO:0000313" key="6">
    <source>
        <dbReference type="EMBL" id="WIX75890.1"/>
    </source>
</evidence>
<sequence>MTASTTIPHREKLLREGMRRLYVHGFHGTTIDAILEGAGVPKGSFYHHFGSKEGFAKQVLARYVQFQLDQLGEWGGRADLTTPAVLSGYFRAMAERFIASGHRDACLAGKLATELCAEHDAFRAQLAEDLGVWKGRIAELLRRGQRRGDVRADQPAELLADAVLALLQGAFVVALASRDDASLASVGTALELLVASPG</sequence>
<evidence type="ECO:0000256" key="3">
    <source>
        <dbReference type="ARBA" id="ARBA00023163"/>
    </source>
</evidence>
<dbReference type="InterPro" id="IPR009057">
    <property type="entry name" value="Homeodomain-like_sf"/>
</dbReference>
<dbReference type="Gene3D" id="1.10.357.10">
    <property type="entry name" value="Tetracycline Repressor, domain 2"/>
    <property type="match status" value="1"/>
</dbReference>
<evidence type="ECO:0000256" key="4">
    <source>
        <dbReference type="PROSITE-ProRule" id="PRU00335"/>
    </source>
</evidence>
<dbReference type="InterPro" id="IPR036271">
    <property type="entry name" value="Tet_transcr_reg_TetR-rel_C_sf"/>
</dbReference>
<protein>
    <submittedName>
        <fullName evidence="6">TetR/AcrR family transcriptional regulator</fullName>
    </submittedName>
</protein>
<dbReference type="RefSeq" id="WP_285966652.1">
    <property type="nucleotide sequence ID" value="NZ_CP127294.1"/>
</dbReference>